<proteinExistence type="predicted"/>
<evidence type="ECO:0000313" key="3">
    <source>
        <dbReference type="Proteomes" id="UP000199568"/>
    </source>
</evidence>
<dbReference type="AlphaFoldDB" id="A0A1I0AJL2"/>
<feature type="transmembrane region" description="Helical" evidence="1">
    <location>
        <begin position="97"/>
        <end position="115"/>
    </location>
</feature>
<feature type="transmembrane region" description="Helical" evidence="1">
    <location>
        <begin position="31"/>
        <end position="55"/>
    </location>
</feature>
<keyword evidence="3" id="KW-1185">Reference proteome</keyword>
<dbReference type="RefSeq" id="WP_090440112.1">
    <property type="nucleotide sequence ID" value="NZ_FOHU01000003.1"/>
</dbReference>
<dbReference type="STRING" id="426128.SAMN05660297_00953"/>
<dbReference type="OrthoDB" id="1681403at2"/>
<sequence length="155" mass="17176">MNLDDRMEKLLWSIALPGFGQILNGHLVKGFVLIALEFIINVQANVNLAIISSFLGNTGVAVEQTNYQWLMFYPCIYMFAIWDAYKHAEGPKAPNSFLPFVLAAYLGTIGVIYSSVFQIKGILLGPIWLPILCLMIGAALGFFIQGLIGKQSFKE</sequence>
<protein>
    <submittedName>
        <fullName evidence="2">Uncharacterized protein</fullName>
    </submittedName>
</protein>
<reference evidence="2 3" key="1">
    <citation type="submission" date="2016-10" db="EMBL/GenBank/DDBJ databases">
        <authorList>
            <person name="de Groot N.N."/>
        </authorList>
    </citation>
    <scope>NUCLEOTIDE SEQUENCE [LARGE SCALE GENOMIC DNA]</scope>
    <source>
        <strain evidence="2 3">DSM 18979</strain>
    </source>
</reference>
<feature type="transmembrane region" description="Helical" evidence="1">
    <location>
        <begin position="127"/>
        <end position="148"/>
    </location>
</feature>
<feature type="transmembrane region" description="Helical" evidence="1">
    <location>
        <begin position="67"/>
        <end position="85"/>
    </location>
</feature>
<keyword evidence="1" id="KW-0472">Membrane</keyword>
<name>A0A1I0AJL2_9FIRM</name>
<gene>
    <name evidence="2" type="ORF">SAMN05660297_00953</name>
</gene>
<dbReference type="EMBL" id="FOHU01000003">
    <property type="protein sequence ID" value="SES94415.1"/>
    <property type="molecule type" value="Genomic_DNA"/>
</dbReference>
<keyword evidence="1" id="KW-0812">Transmembrane</keyword>
<evidence type="ECO:0000256" key="1">
    <source>
        <dbReference type="SAM" id="Phobius"/>
    </source>
</evidence>
<dbReference type="Proteomes" id="UP000199568">
    <property type="component" value="Unassembled WGS sequence"/>
</dbReference>
<keyword evidence="1" id="KW-1133">Transmembrane helix</keyword>
<organism evidence="2 3">
    <name type="scientific">Natronincola peptidivorans</name>
    <dbReference type="NCBI Taxonomy" id="426128"/>
    <lineage>
        <taxon>Bacteria</taxon>
        <taxon>Bacillati</taxon>
        <taxon>Bacillota</taxon>
        <taxon>Clostridia</taxon>
        <taxon>Peptostreptococcales</taxon>
        <taxon>Natronincolaceae</taxon>
        <taxon>Natronincola</taxon>
    </lineage>
</organism>
<evidence type="ECO:0000313" key="2">
    <source>
        <dbReference type="EMBL" id="SES94415.1"/>
    </source>
</evidence>
<accession>A0A1I0AJL2</accession>